<evidence type="ECO:0000313" key="1">
    <source>
        <dbReference type="EMBL" id="KAF2242665.1"/>
    </source>
</evidence>
<dbReference type="EMBL" id="ML987207">
    <property type="protein sequence ID" value="KAF2242665.1"/>
    <property type="molecule type" value="Genomic_DNA"/>
</dbReference>
<dbReference type="RefSeq" id="XP_033677669.1">
    <property type="nucleotide sequence ID" value="XM_033834057.1"/>
</dbReference>
<keyword evidence="2" id="KW-1185">Reference proteome</keyword>
<name>A0A6A6HWT3_9PLEO</name>
<proteinExistence type="predicted"/>
<evidence type="ECO:0000313" key="2">
    <source>
        <dbReference type="Proteomes" id="UP000800094"/>
    </source>
</evidence>
<dbReference type="Proteomes" id="UP000800094">
    <property type="component" value="Unassembled WGS sequence"/>
</dbReference>
<gene>
    <name evidence="1" type="ORF">BU26DRAFT_570728</name>
</gene>
<dbReference type="AlphaFoldDB" id="A0A6A6HWT3"/>
<accession>A0A6A6HWT3</accession>
<organism evidence="1 2">
    <name type="scientific">Trematosphaeria pertusa</name>
    <dbReference type="NCBI Taxonomy" id="390896"/>
    <lineage>
        <taxon>Eukaryota</taxon>
        <taxon>Fungi</taxon>
        <taxon>Dikarya</taxon>
        <taxon>Ascomycota</taxon>
        <taxon>Pezizomycotina</taxon>
        <taxon>Dothideomycetes</taxon>
        <taxon>Pleosporomycetidae</taxon>
        <taxon>Pleosporales</taxon>
        <taxon>Massarineae</taxon>
        <taxon>Trematosphaeriaceae</taxon>
        <taxon>Trematosphaeria</taxon>
    </lineage>
</organism>
<protein>
    <submittedName>
        <fullName evidence="1">Uncharacterized protein</fullName>
    </submittedName>
</protein>
<sequence length="233" mass="25498">MATSSPPTTPSSSTAALFSTVTISSQPRGNFISKLPGALSGFVEKIHLETGSALKARILSFHLPATNLEQSGLVEKLFKAPLRGIEQRGLYSNNHFEEPAKAWRAPAHCVETRNTFSDLLELESTTNKSSAVPIDQFLPVYILLLSVCTDVESIEVPADWTDEFSLQNGYFPKRSRGLGGPWKVAGSVWGRTRKTSRERSMGLEYALVILSESGVGVCPGSVVEWEPEDRGWK</sequence>
<dbReference type="GeneID" id="54587387"/>
<reference evidence="1" key="1">
    <citation type="journal article" date="2020" name="Stud. Mycol.">
        <title>101 Dothideomycetes genomes: a test case for predicting lifestyles and emergence of pathogens.</title>
        <authorList>
            <person name="Haridas S."/>
            <person name="Albert R."/>
            <person name="Binder M."/>
            <person name="Bloem J."/>
            <person name="Labutti K."/>
            <person name="Salamov A."/>
            <person name="Andreopoulos B."/>
            <person name="Baker S."/>
            <person name="Barry K."/>
            <person name="Bills G."/>
            <person name="Bluhm B."/>
            <person name="Cannon C."/>
            <person name="Castanera R."/>
            <person name="Culley D."/>
            <person name="Daum C."/>
            <person name="Ezra D."/>
            <person name="Gonzalez J."/>
            <person name="Henrissat B."/>
            <person name="Kuo A."/>
            <person name="Liang C."/>
            <person name="Lipzen A."/>
            <person name="Lutzoni F."/>
            <person name="Magnuson J."/>
            <person name="Mondo S."/>
            <person name="Nolan M."/>
            <person name="Ohm R."/>
            <person name="Pangilinan J."/>
            <person name="Park H.-J."/>
            <person name="Ramirez L."/>
            <person name="Alfaro M."/>
            <person name="Sun H."/>
            <person name="Tritt A."/>
            <person name="Yoshinaga Y."/>
            <person name="Zwiers L.-H."/>
            <person name="Turgeon B."/>
            <person name="Goodwin S."/>
            <person name="Spatafora J."/>
            <person name="Crous P."/>
            <person name="Grigoriev I."/>
        </authorList>
    </citation>
    <scope>NUCLEOTIDE SEQUENCE</scope>
    <source>
        <strain evidence="1">CBS 122368</strain>
    </source>
</reference>